<feature type="transmembrane region" description="Helical" evidence="1">
    <location>
        <begin position="159"/>
        <end position="178"/>
    </location>
</feature>
<dbReference type="Proteomes" id="UP000198670">
    <property type="component" value="Unassembled WGS sequence"/>
</dbReference>
<dbReference type="RefSeq" id="WP_090629195.1">
    <property type="nucleotide sequence ID" value="NZ_FOQO01000009.1"/>
</dbReference>
<keyword evidence="1" id="KW-0472">Membrane</keyword>
<feature type="transmembrane region" description="Helical" evidence="1">
    <location>
        <begin position="83"/>
        <end position="104"/>
    </location>
</feature>
<gene>
    <name evidence="2" type="ORF">SAMN05444682_109201</name>
</gene>
<accession>A0A1I3R496</accession>
<dbReference type="OrthoDB" id="660361at2"/>
<dbReference type="Pfam" id="PF13858">
    <property type="entry name" value="DUF4199"/>
    <property type="match status" value="1"/>
</dbReference>
<evidence type="ECO:0000313" key="3">
    <source>
        <dbReference type="Proteomes" id="UP000198670"/>
    </source>
</evidence>
<dbReference type="InterPro" id="IPR025250">
    <property type="entry name" value="DUF4199"/>
</dbReference>
<protein>
    <recommendedName>
        <fullName evidence="4">DUF4199 domain-containing protein</fullName>
    </recommendedName>
</protein>
<evidence type="ECO:0008006" key="4">
    <source>
        <dbReference type="Google" id="ProtNLM"/>
    </source>
</evidence>
<evidence type="ECO:0000256" key="1">
    <source>
        <dbReference type="SAM" id="Phobius"/>
    </source>
</evidence>
<dbReference type="AlphaFoldDB" id="A0A1I3R496"/>
<keyword evidence="3" id="KW-1185">Reference proteome</keyword>
<dbReference type="STRING" id="1477437.SAMN05444682_109201"/>
<keyword evidence="1" id="KW-0812">Transmembrane</keyword>
<name>A0A1I3R496_9SPHI</name>
<organism evidence="2 3">
    <name type="scientific">Parapedobacter indicus</name>
    <dbReference type="NCBI Taxonomy" id="1477437"/>
    <lineage>
        <taxon>Bacteria</taxon>
        <taxon>Pseudomonadati</taxon>
        <taxon>Bacteroidota</taxon>
        <taxon>Sphingobacteriia</taxon>
        <taxon>Sphingobacteriales</taxon>
        <taxon>Sphingobacteriaceae</taxon>
        <taxon>Parapedobacter</taxon>
    </lineage>
</organism>
<reference evidence="2 3" key="1">
    <citation type="submission" date="2016-10" db="EMBL/GenBank/DDBJ databases">
        <authorList>
            <person name="de Groot N.N."/>
        </authorList>
    </citation>
    <scope>NUCLEOTIDE SEQUENCE [LARGE SCALE GENOMIC DNA]</scope>
    <source>
        <strain evidence="2 3">RK1</strain>
    </source>
</reference>
<feature type="transmembrane region" description="Helical" evidence="1">
    <location>
        <begin position="43"/>
        <end position="63"/>
    </location>
</feature>
<proteinExistence type="predicted"/>
<feature type="transmembrane region" description="Helical" evidence="1">
    <location>
        <begin position="19"/>
        <end position="37"/>
    </location>
</feature>
<keyword evidence="1" id="KW-1133">Transmembrane helix</keyword>
<evidence type="ECO:0000313" key="2">
    <source>
        <dbReference type="EMBL" id="SFJ40066.1"/>
    </source>
</evidence>
<sequence>MTTTNLDTANAKKVAINNALIWALINIIIFLMVYYASPSLMGNFAYGFIQLAIAIGLAIYFTLDLRKKIGGYWSFREALGNIFLMFMVQVVVVTLFTTAFAKWIEPSYADTMREISLNATTRVAETFSSDQEQIDKIIEEAEKNIEKQVNPGFMDVVKGLALGAIFYFIGALIFAAIFKRNPPVFAPVEEE</sequence>
<dbReference type="EMBL" id="FOQO01000009">
    <property type="protein sequence ID" value="SFJ40066.1"/>
    <property type="molecule type" value="Genomic_DNA"/>
</dbReference>